<reference evidence="1" key="1">
    <citation type="journal article" date="2014" name="Front. Microbiol.">
        <title>High frequency of phylogenetically diverse reductive dehalogenase-homologous genes in deep subseafloor sedimentary metagenomes.</title>
        <authorList>
            <person name="Kawai M."/>
            <person name="Futagami T."/>
            <person name="Toyoda A."/>
            <person name="Takaki Y."/>
            <person name="Nishi S."/>
            <person name="Hori S."/>
            <person name="Arai W."/>
            <person name="Tsubouchi T."/>
            <person name="Morono Y."/>
            <person name="Uchiyama I."/>
            <person name="Ito T."/>
            <person name="Fujiyama A."/>
            <person name="Inagaki F."/>
            <person name="Takami H."/>
        </authorList>
    </citation>
    <scope>NUCLEOTIDE SEQUENCE</scope>
    <source>
        <strain evidence="1">Expedition CK06-06</strain>
    </source>
</reference>
<comment type="caution">
    <text evidence="1">The sequence shown here is derived from an EMBL/GenBank/DDBJ whole genome shotgun (WGS) entry which is preliminary data.</text>
</comment>
<name>X1QPZ1_9ZZZZ</name>
<sequence length="36" mass="4127">GRMGFRIDLDLLEGIIPNYNAVGIKKEETLFSKKME</sequence>
<dbReference type="AlphaFoldDB" id="X1QPZ1"/>
<evidence type="ECO:0000313" key="1">
    <source>
        <dbReference type="EMBL" id="GAI70597.1"/>
    </source>
</evidence>
<protein>
    <submittedName>
        <fullName evidence="1">Uncharacterized protein</fullName>
    </submittedName>
</protein>
<proteinExistence type="predicted"/>
<dbReference type="EMBL" id="BARW01003751">
    <property type="protein sequence ID" value="GAI70597.1"/>
    <property type="molecule type" value="Genomic_DNA"/>
</dbReference>
<feature type="non-terminal residue" evidence="1">
    <location>
        <position position="1"/>
    </location>
</feature>
<organism evidence="1">
    <name type="scientific">marine sediment metagenome</name>
    <dbReference type="NCBI Taxonomy" id="412755"/>
    <lineage>
        <taxon>unclassified sequences</taxon>
        <taxon>metagenomes</taxon>
        <taxon>ecological metagenomes</taxon>
    </lineage>
</organism>
<accession>X1QPZ1</accession>
<gene>
    <name evidence="1" type="ORF">S12H4_09311</name>
</gene>